<keyword evidence="1" id="KW-0472">Membrane</keyword>
<evidence type="ECO:0000313" key="4">
    <source>
        <dbReference type="Proteomes" id="UP000282087"/>
    </source>
</evidence>
<comment type="caution">
    <text evidence="2">The sequence shown here is derived from an EMBL/GenBank/DDBJ whole genome shotgun (WGS) entry which is preliminary data.</text>
</comment>
<name>A0A3M6V945_9STRA</name>
<feature type="transmembrane region" description="Helical" evidence="1">
    <location>
        <begin position="26"/>
        <end position="46"/>
    </location>
</feature>
<keyword evidence="1" id="KW-1133">Transmembrane helix</keyword>
<dbReference type="EMBL" id="QLLG01000468">
    <property type="protein sequence ID" value="RMX62989.1"/>
    <property type="molecule type" value="Genomic_DNA"/>
</dbReference>
<proteinExistence type="predicted"/>
<gene>
    <name evidence="3" type="ORF">DD237_008197</name>
    <name evidence="2" type="ORF">DD238_008294</name>
</gene>
<dbReference type="VEuPathDB" id="FungiDB:DD237_008197"/>
<accession>A0A3M6V945</accession>
<evidence type="ECO:0000256" key="1">
    <source>
        <dbReference type="SAM" id="Phobius"/>
    </source>
</evidence>
<dbReference type="AlphaFoldDB" id="A0A3M6V945"/>
<dbReference type="Proteomes" id="UP000286097">
    <property type="component" value="Unassembled WGS sequence"/>
</dbReference>
<keyword evidence="1" id="KW-0812">Transmembrane</keyword>
<dbReference type="Proteomes" id="UP000282087">
    <property type="component" value="Unassembled WGS sequence"/>
</dbReference>
<evidence type="ECO:0000313" key="5">
    <source>
        <dbReference type="Proteomes" id="UP000286097"/>
    </source>
</evidence>
<reference evidence="4 5" key="1">
    <citation type="submission" date="2018-06" db="EMBL/GenBank/DDBJ databases">
        <title>Comparative genomics of downy mildews reveals potential adaptations to biotrophy.</title>
        <authorList>
            <person name="Fletcher K."/>
            <person name="Klosterman S.J."/>
            <person name="Derevnina L."/>
            <person name="Martin F."/>
            <person name="Koike S."/>
            <person name="Reyes Chin-Wo S."/>
            <person name="Mou B."/>
            <person name="Michelmore R."/>
        </authorList>
    </citation>
    <scope>NUCLEOTIDE SEQUENCE [LARGE SCALE GENOMIC DNA]</scope>
    <source>
        <strain evidence="3 5">R13</strain>
        <strain evidence="2 4">R14</strain>
    </source>
</reference>
<keyword evidence="4" id="KW-1185">Reference proteome</keyword>
<protein>
    <submittedName>
        <fullName evidence="2">Uncharacterized protein</fullName>
    </submittedName>
</protein>
<evidence type="ECO:0000313" key="2">
    <source>
        <dbReference type="EMBL" id="RMX62989.1"/>
    </source>
</evidence>
<sequence>MWPSELMFFDFDANIPDEAQSFTSPFGGVAVVFSSLTVLTVTAVRLKLAMKSAKAISTI</sequence>
<organism evidence="2 4">
    <name type="scientific">Peronospora effusa</name>
    <dbReference type="NCBI Taxonomy" id="542832"/>
    <lineage>
        <taxon>Eukaryota</taxon>
        <taxon>Sar</taxon>
        <taxon>Stramenopiles</taxon>
        <taxon>Oomycota</taxon>
        <taxon>Peronosporomycetes</taxon>
        <taxon>Peronosporales</taxon>
        <taxon>Peronosporaceae</taxon>
        <taxon>Peronospora</taxon>
    </lineage>
</organism>
<evidence type="ECO:0000313" key="3">
    <source>
        <dbReference type="EMBL" id="RQM18776.1"/>
    </source>
</evidence>
<dbReference type="EMBL" id="QKXF01000020">
    <property type="protein sequence ID" value="RQM18776.1"/>
    <property type="molecule type" value="Genomic_DNA"/>
</dbReference>